<keyword evidence="7 13" id="KW-0067">ATP-binding</keyword>
<evidence type="ECO:0000256" key="5">
    <source>
        <dbReference type="ARBA" id="ARBA00022598"/>
    </source>
</evidence>
<evidence type="ECO:0000313" key="17">
    <source>
        <dbReference type="EMBL" id="KHN99270.1"/>
    </source>
</evidence>
<feature type="region of interest" description="Disordered" evidence="14">
    <location>
        <begin position="1258"/>
        <end position="1289"/>
    </location>
</feature>
<dbReference type="SUPFAM" id="SSF50677">
    <property type="entry name" value="ValRS/IleRS/LeuRS editing domain"/>
    <property type="match status" value="1"/>
</dbReference>
<dbReference type="Pfam" id="PF00133">
    <property type="entry name" value="tRNA-synt_1"/>
    <property type="match status" value="1"/>
</dbReference>
<sequence length="1458" mass="165966">MSIDFPKEEVATIDRWRAIDAFHRQLELSSGRPHYTFYDGPPFATGLPHYGHLLASTIKDIIPRYWSMKGYHVERRFGWDTHGLPIEHEIDKKLGISGKAAVTKFGIEKYNEECRSIVMRYASEWRVTIERLGRWIDFDNDYKTMDPKFMESLWWVFKQLFEKGQVYQGHRVMPYSTVLTTALSNFEANQNYQDVTDPAVVVSFPLVKDPNVHLLAWTTTPWTLPSHTGLAVHPEFEYIKIHDEKSGKVFVILEQLLSTLYKDPKKAKYSVVDKVKGKDMLGWQYKPLFDYFYKDFKDFGFRVLNGTYVTAESGTGIVHQAPAFGEEDYNLAVAAGVITEKRPPPDPLDDTGHFTEKVPDFAGMHVKQADKHIIKHLKAADRLVVESQLRHSYPMCPRSDTPLIYRAVPSWFIRIPEIIPDMLENIESSHWVPSFVKERRFASWIANARDWNVGRNRYWGTPIPLWVSDDLEERVCIGSIEELRLLSGYKGELKDLHRDKVDHITIPSKMGKGTLRRVDEVFDCWFESGSMPYASQHYPFENVEKFQKSFPGDFIAEGLDQTRGWFYTLLVLGTHLFGCSPFQNCVVNGIVLAEDGKKMSKRLKNYPDPSIVMDKYGSDALRLYLINSPVVRAEPLRFKESGVKEVVQKVLLPLWNSFKFFEGQTALLKKAEGVDYMWNPDMESENDNVMDRWILASCQSLLKFVNEEMRGYRLYTVVPRLLELIDNTTNWYIRFNRRRLKGENGLQDTQHALNALFEVLYTLCRGLAPFTPFLSDTIYLKLLSHIPPTLQAKDPRSVHFLPFPEVRQELFNSDVERRVSRMQRVIELARVSRERRSLGLKTPLKTLVIIHHDPEYLDDVKSLEKYITEELNVRDLVLSGDEENYNVQLSVTADWPVLGKKLRKDMARVKTALPGLTSEQVQEYLLNKELLVDGIRLEEGDLVVRRGLREDAASKSLEINSDNEVLTILDSEIYPELAQEGLAREIINRVQRLRKKAGLQATDDVKMEYRVLSDPDSVGLTEVFSSQSSTFERILRRPLEQVQENDASSEMIVEEEQERTVTFVSVEHMTVQLPPASPAEGIRRRIVIGHDTFAINSSLTKPLANVQPSTNGQDHSLAQRPGQVSPSQTQLTQEPYYSNKDITILHSVVSLAQDEYDRSPFPKPLPAAVLFKAYDDVLPTFGIDPDSDHHLSALVFRIGGEHGVGSLLDKFEAILKRMGIFLEFGENTTISERPSYSRSPSIKLDKQDTIDLANALAKDASRGKYEDPSPDPPLRSSTPGHHQEEQSSHVIAEGVTAVAHTTTFQAPHRPSSCNEEHNDNAPPATIAKELVESSFGNPNRLRVADISGVGLTPVVDHWPTIASIWAGLDHASDKKPPATFREKSRDTLPFNNVKLSTSALLANGETLKTDAMLDTNPSDLDTLENTFLGNRAARARQIFLASKVFNKWADETAIQESR</sequence>
<dbReference type="InterPro" id="IPR001412">
    <property type="entry name" value="aa-tRNA-synth_I_CS"/>
</dbReference>
<feature type="domain" description="Methionyl/Valyl/Leucyl/Isoleucyl-tRNA synthetase anticodon-binding" evidence="16">
    <location>
        <begin position="691"/>
        <end position="846"/>
    </location>
</feature>
<comment type="similarity">
    <text evidence="2 13">Belongs to the class-I aminoacyl-tRNA synthetase family.</text>
</comment>
<protein>
    <recommendedName>
        <fullName evidence="12">Isoleucine--tRNA ligase, cytoplasmic</fullName>
        <ecNumber evidence="3">6.1.1.5</ecNumber>
    </recommendedName>
    <alternativeName>
        <fullName evidence="10">Isoleucyl-tRNA synthetase</fullName>
    </alternativeName>
</protein>
<dbReference type="CDD" id="cd00818">
    <property type="entry name" value="IleRS_core"/>
    <property type="match status" value="1"/>
</dbReference>
<dbReference type="EMBL" id="AZHE01000005">
    <property type="protein sequence ID" value="KHN99270.1"/>
    <property type="molecule type" value="Genomic_DNA"/>
</dbReference>
<dbReference type="OrthoDB" id="1706657at2759"/>
<dbReference type="CDD" id="cd07961">
    <property type="entry name" value="Anticodon_Ia_Ile_ABEc"/>
    <property type="match status" value="1"/>
</dbReference>
<dbReference type="GO" id="GO:0005524">
    <property type="term" value="F:ATP binding"/>
    <property type="evidence" value="ECO:0007669"/>
    <property type="project" value="UniProtKB-KW"/>
</dbReference>
<keyword evidence="4" id="KW-0963">Cytoplasm</keyword>
<keyword evidence="9 13" id="KW-0030">Aminoacyl-tRNA synthetase</keyword>
<dbReference type="EC" id="6.1.1.5" evidence="3"/>
<organism evidence="17 18">
    <name type="scientific">Metarhizium album (strain ARSEF 1941)</name>
    <dbReference type="NCBI Taxonomy" id="1081103"/>
    <lineage>
        <taxon>Eukaryota</taxon>
        <taxon>Fungi</taxon>
        <taxon>Dikarya</taxon>
        <taxon>Ascomycota</taxon>
        <taxon>Pezizomycotina</taxon>
        <taxon>Sordariomycetes</taxon>
        <taxon>Hypocreomycetidae</taxon>
        <taxon>Hypocreales</taxon>
        <taxon>Clavicipitaceae</taxon>
        <taxon>Metarhizium</taxon>
    </lineage>
</organism>
<dbReference type="PROSITE" id="PS00178">
    <property type="entry name" value="AA_TRNA_LIGASE_I"/>
    <property type="match status" value="1"/>
</dbReference>
<evidence type="ECO:0000256" key="7">
    <source>
        <dbReference type="ARBA" id="ARBA00022840"/>
    </source>
</evidence>
<feature type="region of interest" description="Disordered" evidence="14">
    <location>
        <begin position="1104"/>
        <end position="1129"/>
    </location>
</feature>
<dbReference type="STRING" id="1081103.A0A0B2X252"/>
<proteinExistence type="inferred from homology"/>
<dbReference type="PANTHER" id="PTHR42780">
    <property type="entry name" value="SOLEUCYL-TRNA SYNTHETASE"/>
    <property type="match status" value="1"/>
</dbReference>
<keyword evidence="8 13" id="KW-0648">Protein biosynthesis</keyword>
<evidence type="ECO:0000256" key="9">
    <source>
        <dbReference type="ARBA" id="ARBA00023146"/>
    </source>
</evidence>
<dbReference type="Pfam" id="PF19302">
    <property type="entry name" value="DUF5915"/>
    <property type="match status" value="1"/>
</dbReference>
<comment type="subcellular location">
    <subcellularLocation>
        <location evidence="1">Cytoplasm</location>
    </subcellularLocation>
</comment>
<keyword evidence="18" id="KW-1185">Reference proteome</keyword>
<dbReference type="InterPro" id="IPR033709">
    <property type="entry name" value="Anticodon_Ile_ABEc"/>
</dbReference>
<dbReference type="InterPro" id="IPR014729">
    <property type="entry name" value="Rossmann-like_a/b/a_fold"/>
</dbReference>
<name>A0A0B2X252_METAS</name>
<evidence type="ECO:0000256" key="10">
    <source>
        <dbReference type="ARBA" id="ARBA00032665"/>
    </source>
</evidence>
<dbReference type="FunFam" id="1.10.730.10:FF:000004">
    <property type="entry name" value="Isoleucyl-tRNA synthetase, cytoplasmic"/>
    <property type="match status" value="1"/>
</dbReference>
<comment type="catalytic activity">
    <reaction evidence="11">
        <text>tRNA(Ile) + L-isoleucine + ATP = L-isoleucyl-tRNA(Ile) + AMP + diphosphate</text>
        <dbReference type="Rhea" id="RHEA:11060"/>
        <dbReference type="Rhea" id="RHEA-COMP:9666"/>
        <dbReference type="Rhea" id="RHEA-COMP:9695"/>
        <dbReference type="ChEBI" id="CHEBI:30616"/>
        <dbReference type="ChEBI" id="CHEBI:33019"/>
        <dbReference type="ChEBI" id="CHEBI:58045"/>
        <dbReference type="ChEBI" id="CHEBI:78442"/>
        <dbReference type="ChEBI" id="CHEBI:78528"/>
        <dbReference type="ChEBI" id="CHEBI:456215"/>
        <dbReference type="EC" id="6.1.1.5"/>
    </reaction>
</comment>
<feature type="domain" description="Aminoacyl-tRNA synthetase class Ia" evidence="15">
    <location>
        <begin position="13"/>
        <end position="634"/>
    </location>
</feature>
<keyword evidence="6 13" id="KW-0547">Nucleotide-binding</keyword>
<evidence type="ECO:0000259" key="16">
    <source>
        <dbReference type="Pfam" id="PF08264"/>
    </source>
</evidence>
<dbReference type="FunFam" id="3.90.740.10:FF:000044">
    <property type="entry name" value="Isoleucine--tRNA ligase"/>
    <property type="match status" value="1"/>
</dbReference>
<dbReference type="FunFam" id="3.40.50.620:FF:000050">
    <property type="entry name" value="Isoleucyl-tRNA synthetase,cytoplasmic"/>
    <property type="match status" value="1"/>
</dbReference>
<dbReference type="InterPro" id="IPR009008">
    <property type="entry name" value="Val/Leu/Ile-tRNA-synth_edit"/>
</dbReference>
<dbReference type="SUPFAM" id="SSF47323">
    <property type="entry name" value="Anticodon-binding domain of a subclass of class I aminoacyl-tRNA synthetases"/>
    <property type="match status" value="1"/>
</dbReference>
<evidence type="ECO:0000256" key="4">
    <source>
        <dbReference type="ARBA" id="ARBA00022490"/>
    </source>
</evidence>
<evidence type="ECO:0000256" key="6">
    <source>
        <dbReference type="ARBA" id="ARBA00022741"/>
    </source>
</evidence>
<dbReference type="GO" id="GO:0002161">
    <property type="term" value="F:aminoacyl-tRNA deacylase activity"/>
    <property type="evidence" value="ECO:0007669"/>
    <property type="project" value="InterPro"/>
</dbReference>
<dbReference type="PANTHER" id="PTHR42780:SF1">
    <property type="entry name" value="ISOLEUCINE--TRNA LIGASE, CYTOPLASMIC"/>
    <property type="match status" value="1"/>
</dbReference>
<dbReference type="HAMAP" id="MF_02003">
    <property type="entry name" value="Ile_tRNA_synth_type2"/>
    <property type="match status" value="1"/>
</dbReference>
<evidence type="ECO:0000256" key="12">
    <source>
        <dbReference type="ARBA" id="ARBA00069879"/>
    </source>
</evidence>
<dbReference type="GeneID" id="63737423"/>
<reference evidence="17 18" key="1">
    <citation type="journal article" date="2014" name="Proc. Natl. Acad. Sci. U.S.A.">
        <title>Trajectory and genomic determinants of fungal-pathogen speciation and host adaptation.</title>
        <authorList>
            <person name="Hu X."/>
            <person name="Xiao G."/>
            <person name="Zheng P."/>
            <person name="Shang Y."/>
            <person name="Su Y."/>
            <person name="Zhang X."/>
            <person name="Liu X."/>
            <person name="Zhan S."/>
            <person name="St Leger R.J."/>
            <person name="Wang C."/>
        </authorList>
    </citation>
    <scope>NUCLEOTIDE SEQUENCE [LARGE SCALE GENOMIC DNA]</scope>
    <source>
        <strain evidence="17 18">ARSEF 1941</strain>
    </source>
</reference>
<dbReference type="SUPFAM" id="SSF52374">
    <property type="entry name" value="Nucleotidylyl transferase"/>
    <property type="match status" value="1"/>
</dbReference>
<gene>
    <name evidence="17" type="ORF">MAM_02968</name>
</gene>
<dbReference type="FunFam" id="3.40.50.620:FF:000023">
    <property type="entry name" value="Isoleucyl-tRNA synthetase,cytoplasmic"/>
    <property type="match status" value="1"/>
</dbReference>
<evidence type="ECO:0000256" key="11">
    <source>
        <dbReference type="ARBA" id="ARBA00048359"/>
    </source>
</evidence>
<keyword evidence="5 13" id="KW-0436">Ligase</keyword>
<dbReference type="PRINTS" id="PR00984">
    <property type="entry name" value="TRNASYNTHILE"/>
</dbReference>
<dbReference type="Gene3D" id="1.10.730.10">
    <property type="entry name" value="Isoleucyl-tRNA Synthetase, Domain 1"/>
    <property type="match status" value="1"/>
</dbReference>
<evidence type="ECO:0000256" key="3">
    <source>
        <dbReference type="ARBA" id="ARBA00013165"/>
    </source>
</evidence>
<evidence type="ECO:0000259" key="15">
    <source>
        <dbReference type="Pfam" id="PF00133"/>
    </source>
</evidence>
<evidence type="ECO:0000256" key="14">
    <source>
        <dbReference type="SAM" id="MobiDB-lite"/>
    </source>
</evidence>
<dbReference type="InterPro" id="IPR002300">
    <property type="entry name" value="aa-tRNA-synth_Ia"/>
</dbReference>
<dbReference type="NCBIfam" id="TIGR00392">
    <property type="entry name" value="ileS"/>
    <property type="match status" value="1"/>
</dbReference>
<dbReference type="Proteomes" id="UP000030816">
    <property type="component" value="Unassembled WGS sequence"/>
</dbReference>
<evidence type="ECO:0000256" key="13">
    <source>
        <dbReference type="RuleBase" id="RU363035"/>
    </source>
</evidence>
<dbReference type="InterPro" id="IPR013155">
    <property type="entry name" value="M/V/L/I-tRNA-synth_anticd-bd"/>
</dbReference>
<dbReference type="GO" id="GO:0005737">
    <property type="term" value="C:cytoplasm"/>
    <property type="evidence" value="ECO:0007669"/>
    <property type="project" value="UniProtKB-SubCell"/>
</dbReference>
<dbReference type="GO" id="GO:0004822">
    <property type="term" value="F:isoleucine-tRNA ligase activity"/>
    <property type="evidence" value="ECO:0007669"/>
    <property type="project" value="UniProtKB-EC"/>
</dbReference>
<evidence type="ECO:0000256" key="8">
    <source>
        <dbReference type="ARBA" id="ARBA00022917"/>
    </source>
</evidence>
<dbReference type="Gene3D" id="3.40.50.620">
    <property type="entry name" value="HUPs"/>
    <property type="match status" value="2"/>
</dbReference>
<evidence type="ECO:0000256" key="2">
    <source>
        <dbReference type="ARBA" id="ARBA00005594"/>
    </source>
</evidence>
<dbReference type="InterPro" id="IPR002301">
    <property type="entry name" value="Ile-tRNA-ligase"/>
</dbReference>
<accession>A0A0B2X252</accession>
<evidence type="ECO:0000256" key="1">
    <source>
        <dbReference type="ARBA" id="ARBA00004496"/>
    </source>
</evidence>
<dbReference type="RefSeq" id="XP_040680336.1">
    <property type="nucleotide sequence ID" value="XM_040821767.1"/>
</dbReference>
<dbReference type="InterPro" id="IPR023586">
    <property type="entry name" value="Ile-tRNA-ligase_type2"/>
</dbReference>
<comment type="caution">
    <text evidence="17">The sequence shown here is derived from an EMBL/GenBank/DDBJ whole genome shotgun (WGS) entry which is preliminary data.</text>
</comment>
<dbReference type="Pfam" id="PF08264">
    <property type="entry name" value="Anticodon_1"/>
    <property type="match status" value="1"/>
</dbReference>
<dbReference type="GO" id="GO:0000049">
    <property type="term" value="F:tRNA binding"/>
    <property type="evidence" value="ECO:0007669"/>
    <property type="project" value="InterPro"/>
</dbReference>
<dbReference type="HOGENOM" id="CLU_001493_1_0_1"/>
<dbReference type="GO" id="GO:0006428">
    <property type="term" value="P:isoleucyl-tRNA aminoacylation"/>
    <property type="evidence" value="ECO:0007669"/>
    <property type="project" value="InterPro"/>
</dbReference>
<evidence type="ECO:0000313" key="18">
    <source>
        <dbReference type="Proteomes" id="UP000030816"/>
    </source>
</evidence>
<dbReference type="InterPro" id="IPR009080">
    <property type="entry name" value="tRNAsynth_Ia_anticodon-bd"/>
</dbReference>